<keyword evidence="1" id="KW-1133">Transmembrane helix</keyword>
<feature type="transmembrane region" description="Helical" evidence="1">
    <location>
        <begin position="300"/>
        <end position="318"/>
    </location>
</feature>
<dbReference type="PATRIC" id="fig|1125725.3.peg.66"/>
<dbReference type="eggNOG" id="COG1022">
    <property type="taxonomic scope" value="Bacteria"/>
</dbReference>
<dbReference type="PANTHER" id="PTHR43813:SF1">
    <property type="entry name" value="ACYL-ACTIVATING ENZYME 16, CHLOROPLASTIC-RELATED"/>
    <property type="match status" value="1"/>
</dbReference>
<dbReference type="PROSITE" id="PS00455">
    <property type="entry name" value="AMP_BINDING"/>
    <property type="match status" value="1"/>
</dbReference>
<dbReference type="Gene3D" id="3.40.50.12780">
    <property type="entry name" value="N-terminal domain of ligase-like"/>
    <property type="match status" value="1"/>
</dbReference>
<gene>
    <name evidence="4" type="ORF">HMPREF0860_1084</name>
    <name evidence="3" type="ORF">HMPREF1325_1812</name>
</gene>
<evidence type="ECO:0000313" key="5">
    <source>
        <dbReference type="Proteomes" id="UP000016412"/>
    </source>
</evidence>
<evidence type="ECO:0000313" key="3">
    <source>
        <dbReference type="EMBL" id="ERF61931.1"/>
    </source>
</evidence>
<sequence length="642" mass="71686">MEQTLPKMLKKTAADFPEIAAQYSKNAEGVFEPVSYRELYETSLDFAAALKEIGVVRGEAIGLISDNRKEWEQADMGIMALGAVDVPRGCDATLIDLQQILSFTECAVVIAENAAQIKKIVSVKSELPHLKTLISFEDVGDDIKADVKKAKIDLLFFNNLLNEGKKYNIEHRAEIEAELEKGEWNDTACIIFTSGTTGMPKGVELSHGNFLTQLDELQERIYLNPGDRALCVLPVWHVFQRLCEYVIMIQGAALCYSKPVGSILLADFQKVNPHLMPAVPRVYEAIYDGINRKMRKTGGFVYMLFHFFVGVAILHSRIDRLLFRKNVRFGPDYIGALWALLVIPWLLLYPPKLLGNALVFRKIKSMLGKNFRAGVSGGGAYPHNIDEFFWAIGVKVVEGYGLTETAPVISVRPIADPVFGNVGSPIRGVKVRIVDQDGYVLGRCKQGIVQVKGGTVMKGYYKRPDLTAKVMTVDGWFDTGDIGILSIHDEIVLKGRMKDTIVLRGGENIEPLPIEQKLQESRFIKAAVVVGQDERYLGALILVDEDEVKGYAAENGIQYDTYENLLASEYVQTLYAGEINGLINSKNGFKMFERINKFVLITKPFEVGVELSAKQEIMRFRIGEIYAKEITSLFAQDPKTDM</sequence>
<dbReference type="EMBL" id="AVQI01000067">
    <property type="protein sequence ID" value="ERK00421.1"/>
    <property type="molecule type" value="Genomic_DNA"/>
</dbReference>
<dbReference type="AlphaFoldDB" id="U1FR01"/>
<protein>
    <submittedName>
        <fullName evidence="3">AMP-binding enzyme</fullName>
    </submittedName>
</protein>
<evidence type="ECO:0000259" key="2">
    <source>
        <dbReference type="Pfam" id="PF00501"/>
    </source>
</evidence>
<dbReference type="Pfam" id="PF00501">
    <property type="entry name" value="AMP-binding"/>
    <property type="match status" value="1"/>
</dbReference>
<dbReference type="RefSeq" id="WP_021329195.1">
    <property type="nucleotide sequence ID" value="NZ_AUZJ01000002.1"/>
</dbReference>
<dbReference type="InterPro" id="IPR042099">
    <property type="entry name" value="ANL_N_sf"/>
</dbReference>
<evidence type="ECO:0000313" key="6">
    <source>
        <dbReference type="Proteomes" id="UP000016646"/>
    </source>
</evidence>
<keyword evidence="1" id="KW-0472">Membrane</keyword>
<dbReference type="STRING" id="1125725.HMPREF1325_1812"/>
<evidence type="ECO:0000313" key="4">
    <source>
        <dbReference type="EMBL" id="ERK00421.1"/>
    </source>
</evidence>
<name>U1FR01_TRESO</name>
<dbReference type="InterPro" id="IPR052987">
    <property type="entry name" value="Chloroplast_AMP-bd_Enzymes"/>
</dbReference>
<dbReference type="Pfam" id="PF23562">
    <property type="entry name" value="AMP-binding_C_3"/>
    <property type="match status" value="1"/>
</dbReference>
<dbReference type="SUPFAM" id="SSF56801">
    <property type="entry name" value="Acetyl-CoA synthetase-like"/>
    <property type="match status" value="1"/>
</dbReference>
<evidence type="ECO:0000256" key="1">
    <source>
        <dbReference type="SAM" id="Phobius"/>
    </source>
</evidence>
<accession>U1FR01</accession>
<dbReference type="InterPro" id="IPR000873">
    <property type="entry name" value="AMP-dep_synth/lig_dom"/>
</dbReference>
<dbReference type="Proteomes" id="UP000016412">
    <property type="component" value="Unassembled WGS sequence"/>
</dbReference>
<keyword evidence="6" id="KW-1185">Reference proteome</keyword>
<keyword evidence="1" id="KW-0812">Transmembrane</keyword>
<feature type="transmembrane region" description="Helical" evidence="1">
    <location>
        <begin position="338"/>
        <end position="360"/>
    </location>
</feature>
<dbReference type="Proteomes" id="UP000016646">
    <property type="component" value="Unassembled WGS sequence"/>
</dbReference>
<feature type="domain" description="AMP-dependent synthetase/ligase" evidence="2">
    <location>
        <begin position="11"/>
        <end position="461"/>
    </location>
</feature>
<dbReference type="PANTHER" id="PTHR43813">
    <property type="entry name" value="ACYL-ACTIVATING ENZYME 16, CHLOROPLASTIC-RELATED"/>
    <property type="match status" value="1"/>
</dbReference>
<comment type="caution">
    <text evidence="3">The sequence shown here is derived from an EMBL/GenBank/DDBJ whole genome shotgun (WGS) entry which is preliminary data.</text>
</comment>
<dbReference type="InterPro" id="IPR020845">
    <property type="entry name" value="AMP-binding_CS"/>
</dbReference>
<reference evidence="5 6" key="1">
    <citation type="submission" date="2013-08" db="EMBL/GenBank/DDBJ databases">
        <authorList>
            <person name="Durkin A.S."/>
            <person name="Haft D.R."/>
            <person name="McCorrison J."/>
            <person name="Torralba M."/>
            <person name="Gillis M."/>
            <person name="Haft D.H."/>
            <person name="Methe B."/>
            <person name="Sutton G."/>
            <person name="Nelson K.E."/>
        </authorList>
    </citation>
    <scope>NUCLEOTIDE SEQUENCE [LARGE SCALE GENOMIC DNA]</scope>
    <source>
        <strain evidence="4 6">ATCC 35536</strain>
        <strain evidence="3 5">VPI DR56BR1116</strain>
    </source>
</reference>
<proteinExistence type="predicted"/>
<organism evidence="3 5">
    <name type="scientific">Treponema socranskii subsp. socranskii VPI DR56BR1116 = ATCC 35536</name>
    <dbReference type="NCBI Taxonomy" id="1125725"/>
    <lineage>
        <taxon>Bacteria</taxon>
        <taxon>Pseudomonadati</taxon>
        <taxon>Spirochaetota</taxon>
        <taxon>Spirochaetia</taxon>
        <taxon>Spirochaetales</taxon>
        <taxon>Treponemataceae</taxon>
        <taxon>Treponema</taxon>
    </lineage>
</organism>
<dbReference type="EMBL" id="AUZJ01000002">
    <property type="protein sequence ID" value="ERF61931.1"/>
    <property type="molecule type" value="Genomic_DNA"/>
</dbReference>
<dbReference type="OrthoDB" id="311554at2"/>